<evidence type="ECO:0000259" key="5">
    <source>
        <dbReference type="Pfam" id="PF00733"/>
    </source>
</evidence>
<keyword evidence="2" id="KW-0061">Asparagine biosynthesis</keyword>
<dbReference type="Ensembl" id="ENSSGRT00000019591.1">
    <property type="protein sequence ID" value="ENSSGRP00000018131.1"/>
    <property type="gene ID" value="ENSSGRG00000010994.1"/>
</dbReference>
<evidence type="ECO:0000256" key="4">
    <source>
        <dbReference type="ARBA" id="ARBA00040716"/>
    </source>
</evidence>
<dbReference type="OMA" id="MQFGSHI"/>
<keyword evidence="7" id="KW-1185">Reference proteome</keyword>
<dbReference type="InParanoid" id="A0A672L1X8"/>
<keyword evidence="3" id="KW-0315">Glutamine amidotransferase</keyword>
<proteinExistence type="predicted"/>
<dbReference type="InterPro" id="IPR001962">
    <property type="entry name" value="Asn_synthase"/>
</dbReference>
<reference evidence="6" key="2">
    <citation type="submission" date="2025-09" db="UniProtKB">
        <authorList>
            <consortium name="Ensembl"/>
        </authorList>
    </citation>
    <scope>IDENTIFICATION</scope>
</reference>
<dbReference type="InterPro" id="IPR014729">
    <property type="entry name" value="Rossmann-like_a/b/a_fold"/>
</dbReference>
<dbReference type="GO" id="GO:0006529">
    <property type="term" value="P:asparagine biosynthetic process"/>
    <property type="evidence" value="ECO:0007669"/>
    <property type="project" value="UniProtKB-KW"/>
</dbReference>
<accession>A0A672L1X8</accession>
<evidence type="ECO:0000313" key="7">
    <source>
        <dbReference type="Proteomes" id="UP000472262"/>
    </source>
</evidence>
<evidence type="ECO:0000256" key="1">
    <source>
        <dbReference type="ARBA" id="ARBA00022605"/>
    </source>
</evidence>
<feature type="domain" description="Asparagine synthetase" evidence="5">
    <location>
        <begin position="32"/>
        <end position="103"/>
    </location>
</feature>
<dbReference type="AlphaFoldDB" id="A0A672L1X8"/>
<evidence type="ECO:0000256" key="2">
    <source>
        <dbReference type="ARBA" id="ARBA00022888"/>
    </source>
</evidence>
<protein>
    <recommendedName>
        <fullName evidence="4">Asparagine synthetase domain-containing protein 1</fullName>
    </recommendedName>
</protein>
<dbReference type="Gene3D" id="3.40.50.620">
    <property type="entry name" value="HUPs"/>
    <property type="match status" value="1"/>
</dbReference>
<dbReference type="Pfam" id="PF00733">
    <property type="entry name" value="Asn_synthase"/>
    <property type="match status" value="1"/>
</dbReference>
<dbReference type="PANTHER" id="PTHR45937:SF1">
    <property type="entry name" value="ASPARAGINE SYNTHETASE DOMAIN-CONTAINING PROTEIN 1"/>
    <property type="match status" value="1"/>
</dbReference>
<dbReference type="SUPFAM" id="SSF52402">
    <property type="entry name" value="Adenine nucleotide alpha hydrolases-like"/>
    <property type="match status" value="1"/>
</dbReference>
<dbReference type="PANTHER" id="PTHR45937">
    <property type="entry name" value="ASPARAGINE SYNTHETASE DOMAIN-CONTAINING PROTEIN 1"/>
    <property type="match status" value="1"/>
</dbReference>
<dbReference type="CDD" id="cd01991">
    <property type="entry name" value="Asn_synthase_B_C"/>
    <property type="match status" value="1"/>
</dbReference>
<evidence type="ECO:0000313" key="6">
    <source>
        <dbReference type="Ensembl" id="ENSSGRP00000018131.1"/>
    </source>
</evidence>
<dbReference type="Proteomes" id="UP000472262">
    <property type="component" value="Unassembled WGS sequence"/>
</dbReference>
<organism evidence="6 7">
    <name type="scientific">Sinocyclocheilus grahami</name>
    <name type="common">Dianchi golden-line fish</name>
    <name type="synonym">Barbus grahami</name>
    <dbReference type="NCBI Taxonomy" id="75366"/>
    <lineage>
        <taxon>Eukaryota</taxon>
        <taxon>Metazoa</taxon>
        <taxon>Chordata</taxon>
        <taxon>Craniata</taxon>
        <taxon>Vertebrata</taxon>
        <taxon>Euteleostomi</taxon>
        <taxon>Actinopterygii</taxon>
        <taxon>Neopterygii</taxon>
        <taxon>Teleostei</taxon>
        <taxon>Ostariophysi</taxon>
        <taxon>Cypriniformes</taxon>
        <taxon>Cyprinidae</taxon>
        <taxon>Cyprininae</taxon>
        <taxon>Sinocyclocheilus</taxon>
    </lineage>
</organism>
<sequence>MCRLVVLTGIGADEQLAGYSRHRVRYKNSGLEGLVKELAMELGRISSRNLGRDDRIIGDHGKEARFPYLDEDVVSFLNRLPVSEKADLSLPRGVGEKLLLRLAAIELGLGLSALLPKRAMQFGSRIAKLEDNHEKASDKCKRLVAT</sequence>
<reference evidence="6" key="1">
    <citation type="submission" date="2025-08" db="UniProtKB">
        <authorList>
            <consortium name="Ensembl"/>
        </authorList>
    </citation>
    <scope>IDENTIFICATION</scope>
</reference>
<evidence type="ECO:0000256" key="3">
    <source>
        <dbReference type="ARBA" id="ARBA00022962"/>
    </source>
</evidence>
<dbReference type="GO" id="GO:0004066">
    <property type="term" value="F:asparagine synthase (glutamine-hydrolyzing) activity"/>
    <property type="evidence" value="ECO:0007669"/>
    <property type="project" value="InterPro"/>
</dbReference>
<dbReference type="InterPro" id="IPR051857">
    <property type="entry name" value="Asn_synthetase_domain"/>
</dbReference>
<name>A0A672L1X8_SINGR</name>
<keyword evidence="1" id="KW-0028">Amino-acid biosynthesis</keyword>